<reference evidence="1" key="1">
    <citation type="submission" date="2020-10" db="EMBL/GenBank/DDBJ databases">
        <authorList>
            <person name="Hahn C.J."/>
            <person name="Laso-Perez R."/>
            <person name="Vulcano F."/>
            <person name="Vaziourakis K.-M."/>
            <person name="Stokke R."/>
            <person name="Steen I.H."/>
            <person name="Teske A."/>
            <person name="Boetius A."/>
            <person name="Liebeke M."/>
            <person name="Amann R."/>
            <person name="Knittel K."/>
        </authorList>
    </citation>
    <scope>NUCLEOTIDE SEQUENCE</scope>
    <source>
        <strain evidence="1">Gfbio:e3339647-f889-4370-9287-4fb5cb688e4c:AG393N10_GoMArc1</strain>
    </source>
</reference>
<comment type="caution">
    <text evidence="1">The sequence shown here is derived from an EMBL/GenBank/DDBJ whole genome shotgun (WGS) entry which is preliminary data.</text>
</comment>
<gene>
    <name evidence="1" type="ORF">ANIMEMIM_00205</name>
</gene>
<dbReference type="Proteomes" id="UP000637195">
    <property type="component" value="Unassembled WGS sequence"/>
</dbReference>
<accession>A0A811T3J6</accession>
<evidence type="ECO:0000313" key="1">
    <source>
        <dbReference type="EMBL" id="CAD6491714.1"/>
    </source>
</evidence>
<evidence type="ECO:0000313" key="2">
    <source>
        <dbReference type="Proteomes" id="UP000637195"/>
    </source>
</evidence>
<sequence length="124" mass="14646">MPHHINLNGKNYHKNTLQLLLGKHNIEHETIPAEYQILAEAVEHPFHLPYLIEQIYHKEISDEDTYRLALLRVQIDAELHMSEDIQKYQQRKYVAQVIERVVYGNLMLEEHTPSTDDGDEYIAE</sequence>
<protein>
    <submittedName>
        <fullName evidence="1">Uncharacterized protein</fullName>
    </submittedName>
</protein>
<organism evidence="1 2">
    <name type="scientific">Candidatus Argoarchaeum ethanivorans</name>
    <dbReference type="NCBI Taxonomy" id="2608793"/>
    <lineage>
        <taxon>Archaea</taxon>
        <taxon>Methanobacteriati</taxon>
        <taxon>Methanobacteriota</taxon>
        <taxon>Stenosarchaea group</taxon>
        <taxon>Methanomicrobia</taxon>
        <taxon>Methanosarcinales</taxon>
        <taxon>Methanosarcinales incertae sedis</taxon>
        <taxon>GOM Arc I cluster</taxon>
        <taxon>Candidatus Argoarchaeum</taxon>
    </lineage>
</organism>
<name>A0A811T3J6_9EURY</name>
<proteinExistence type="predicted"/>
<dbReference type="EMBL" id="CAJHIM010000012">
    <property type="protein sequence ID" value="CAD6491714.1"/>
    <property type="molecule type" value="Genomic_DNA"/>
</dbReference>
<dbReference type="AlphaFoldDB" id="A0A811T3J6"/>